<comment type="caution">
    <text evidence="18">The sequence shown here is derived from an EMBL/GenBank/DDBJ whole genome shotgun (WGS) entry which is preliminary data.</text>
</comment>
<feature type="transmembrane region" description="Helical" evidence="15">
    <location>
        <begin position="424"/>
        <end position="446"/>
    </location>
</feature>
<evidence type="ECO:0000256" key="7">
    <source>
        <dbReference type="ARBA" id="ARBA00022692"/>
    </source>
</evidence>
<reference evidence="18 19" key="1">
    <citation type="submission" date="2020-08" db="EMBL/GenBank/DDBJ databases">
        <title>A Genomic Blueprint of the Chicken Gut Microbiome.</title>
        <authorList>
            <person name="Gilroy R."/>
            <person name="Ravi A."/>
            <person name="Getino M."/>
            <person name="Pursley I."/>
            <person name="Horton D.L."/>
            <person name="Alikhan N.-F."/>
            <person name="Baker D."/>
            <person name="Gharbi K."/>
            <person name="Hall N."/>
            <person name="Watson M."/>
            <person name="Adriaenssens E.M."/>
            <person name="Foster-Nyarko E."/>
            <person name="Jarju S."/>
            <person name="Secka A."/>
            <person name="Antonio M."/>
            <person name="Oren A."/>
            <person name="Chaudhuri R."/>
            <person name="La Ragione R.M."/>
            <person name="Hildebrand F."/>
            <person name="Pallen M.J."/>
        </authorList>
    </citation>
    <scope>NUCLEOTIDE SEQUENCE [LARGE SCALE GENOMIC DNA]</scope>
    <source>
        <strain evidence="18 19">Sa3CVN1</strain>
    </source>
</reference>
<accession>A0ABR8PXM2</accession>
<proteinExistence type="predicted"/>
<keyword evidence="14" id="KW-0175">Coiled coil</keyword>
<comment type="catalytic activity">
    <reaction evidence="1">
        <text>ATP + protein L-histidine = ADP + protein N-phospho-L-histidine.</text>
        <dbReference type="EC" id="2.7.13.3"/>
    </reaction>
</comment>
<dbReference type="PRINTS" id="PR00344">
    <property type="entry name" value="BCTRLSENSOR"/>
</dbReference>
<keyword evidence="19" id="KW-1185">Reference proteome</keyword>
<feature type="transmembrane region" description="Helical" evidence="15">
    <location>
        <begin position="335"/>
        <end position="355"/>
    </location>
</feature>
<keyword evidence="6" id="KW-0808">Transferase</keyword>
<dbReference type="Gene3D" id="6.10.340.10">
    <property type="match status" value="1"/>
</dbReference>
<dbReference type="SUPFAM" id="SSF55874">
    <property type="entry name" value="ATPase domain of HSP90 chaperone/DNA topoisomerase II/histidine kinase"/>
    <property type="match status" value="1"/>
</dbReference>
<dbReference type="GO" id="GO:0016301">
    <property type="term" value="F:kinase activity"/>
    <property type="evidence" value="ECO:0007669"/>
    <property type="project" value="UniProtKB-KW"/>
</dbReference>
<evidence type="ECO:0000256" key="2">
    <source>
        <dbReference type="ARBA" id="ARBA00004651"/>
    </source>
</evidence>
<dbReference type="EC" id="2.7.13.3" evidence="3"/>
<feature type="domain" description="Histidine kinase" evidence="16">
    <location>
        <begin position="513"/>
        <end position="727"/>
    </location>
</feature>
<keyword evidence="8" id="KW-0547">Nucleotide-binding</keyword>
<evidence type="ECO:0000256" key="1">
    <source>
        <dbReference type="ARBA" id="ARBA00000085"/>
    </source>
</evidence>
<gene>
    <name evidence="18" type="ORF">H9661_16280</name>
</gene>
<dbReference type="InterPro" id="IPR036890">
    <property type="entry name" value="HATPase_C_sf"/>
</dbReference>
<dbReference type="InterPro" id="IPR050398">
    <property type="entry name" value="HssS/ArlS-like"/>
</dbReference>
<keyword evidence="11 15" id="KW-1133">Transmembrane helix</keyword>
<dbReference type="InterPro" id="IPR036097">
    <property type="entry name" value="HisK_dim/P_sf"/>
</dbReference>
<organism evidence="18 19">
    <name type="scientific">Clostridium cibarium</name>
    <dbReference type="NCBI Taxonomy" id="2762247"/>
    <lineage>
        <taxon>Bacteria</taxon>
        <taxon>Bacillati</taxon>
        <taxon>Bacillota</taxon>
        <taxon>Clostridia</taxon>
        <taxon>Eubacteriales</taxon>
        <taxon>Clostridiaceae</taxon>
        <taxon>Clostridium</taxon>
    </lineage>
</organism>
<dbReference type="Gene3D" id="3.30.565.10">
    <property type="entry name" value="Histidine kinase-like ATPase, C-terminal domain"/>
    <property type="match status" value="1"/>
</dbReference>
<feature type="transmembrane region" description="Helical" evidence="15">
    <location>
        <begin position="303"/>
        <end position="323"/>
    </location>
</feature>
<comment type="subcellular location">
    <subcellularLocation>
        <location evidence="2">Cell membrane</location>
        <topology evidence="2">Multi-pass membrane protein</topology>
    </subcellularLocation>
</comment>
<dbReference type="SMART" id="SM00388">
    <property type="entry name" value="HisKA"/>
    <property type="match status" value="1"/>
</dbReference>
<evidence type="ECO:0000259" key="16">
    <source>
        <dbReference type="PROSITE" id="PS50109"/>
    </source>
</evidence>
<evidence type="ECO:0000313" key="18">
    <source>
        <dbReference type="EMBL" id="MBD7912910.1"/>
    </source>
</evidence>
<dbReference type="PROSITE" id="PS50885">
    <property type="entry name" value="HAMP"/>
    <property type="match status" value="1"/>
</dbReference>
<evidence type="ECO:0000256" key="13">
    <source>
        <dbReference type="ARBA" id="ARBA00023136"/>
    </source>
</evidence>
<dbReference type="Pfam" id="PF02518">
    <property type="entry name" value="HATPase_c"/>
    <property type="match status" value="1"/>
</dbReference>
<evidence type="ECO:0000256" key="15">
    <source>
        <dbReference type="SAM" id="Phobius"/>
    </source>
</evidence>
<feature type="transmembrane region" description="Helical" evidence="15">
    <location>
        <begin position="265"/>
        <end position="283"/>
    </location>
</feature>
<dbReference type="EMBL" id="JACSRA010000031">
    <property type="protein sequence ID" value="MBD7912910.1"/>
    <property type="molecule type" value="Genomic_DNA"/>
</dbReference>
<dbReference type="CDD" id="cd00082">
    <property type="entry name" value="HisKA"/>
    <property type="match status" value="1"/>
</dbReference>
<dbReference type="Pfam" id="PF00512">
    <property type="entry name" value="HisKA"/>
    <property type="match status" value="1"/>
</dbReference>
<dbReference type="SUPFAM" id="SSF47384">
    <property type="entry name" value="Homodimeric domain of signal transducing histidine kinase"/>
    <property type="match status" value="1"/>
</dbReference>
<dbReference type="InterPro" id="IPR003661">
    <property type="entry name" value="HisK_dim/P_dom"/>
</dbReference>
<evidence type="ECO:0000256" key="12">
    <source>
        <dbReference type="ARBA" id="ARBA00023012"/>
    </source>
</evidence>
<feature type="transmembrane region" description="Helical" evidence="15">
    <location>
        <begin position="399"/>
        <end position="418"/>
    </location>
</feature>
<feature type="transmembrane region" description="Helical" evidence="15">
    <location>
        <begin position="9"/>
        <end position="29"/>
    </location>
</feature>
<dbReference type="PANTHER" id="PTHR45528:SF1">
    <property type="entry name" value="SENSOR HISTIDINE KINASE CPXA"/>
    <property type="match status" value="1"/>
</dbReference>
<name>A0ABR8PXM2_9CLOT</name>
<keyword evidence="4" id="KW-1003">Cell membrane</keyword>
<protein>
    <recommendedName>
        <fullName evidence="3">histidine kinase</fullName>
        <ecNumber evidence="3">2.7.13.3</ecNumber>
    </recommendedName>
</protein>
<dbReference type="InterPro" id="IPR004358">
    <property type="entry name" value="Sig_transdc_His_kin-like_C"/>
</dbReference>
<keyword evidence="10" id="KW-0067">ATP-binding</keyword>
<evidence type="ECO:0000313" key="19">
    <source>
        <dbReference type="Proteomes" id="UP000627781"/>
    </source>
</evidence>
<evidence type="ECO:0000256" key="4">
    <source>
        <dbReference type="ARBA" id="ARBA00022475"/>
    </source>
</evidence>
<dbReference type="RefSeq" id="WP_143316837.1">
    <property type="nucleotide sequence ID" value="NZ_JACSRA010000031.1"/>
</dbReference>
<keyword evidence="9 18" id="KW-0418">Kinase</keyword>
<keyword evidence="12" id="KW-0902">Two-component regulatory system</keyword>
<keyword evidence="13 15" id="KW-0472">Membrane</keyword>
<evidence type="ECO:0000256" key="5">
    <source>
        <dbReference type="ARBA" id="ARBA00022553"/>
    </source>
</evidence>
<feature type="coiled-coil region" evidence="14">
    <location>
        <begin position="112"/>
        <end position="143"/>
    </location>
</feature>
<dbReference type="InterPro" id="IPR003594">
    <property type="entry name" value="HATPase_dom"/>
</dbReference>
<dbReference type="PROSITE" id="PS50109">
    <property type="entry name" value="HIS_KIN"/>
    <property type="match status" value="1"/>
</dbReference>
<evidence type="ECO:0000256" key="11">
    <source>
        <dbReference type="ARBA" id="ARBA00022989"/>
    </source>
</evidence>
<evidence type="ECO:0000256" key="9">
    <source>
        <dbReference type="ARBA" id="ARBA00022777"/>
    </source>
</evidence>
<dbReference type="PANTHER" id="PTHR45528">
    <property type="entry name" value="SENSOR HISTIDINE KINASE CPXA"/>
    <property type="match status" value="1"/>
</dbReference>
<dbReference type="Proteomes" id="UP000627781">
    <property type="component" value="Unassembled WGS sequence"/>
</dbReference>
<dbReference type="CDD" id="cd06225">
    <property type="entry name" value="HAMP"/>
    <property type="match status" value="1"/>
</dbReference>
<evidence type="ECO:0000256" key="6">
    <source>
        <dbReference type="ARBA" id="ARBA00022679"/>
    </source>
</evidence>
<evidence type="ECO:0000259" key="17">
    <source>
        <dbReference type="PROSITE" id="PS50885"/>
    </source>
</evidence>
<evidence type="ECO:0000256" key="8">
    <source>
        <dbReference type="ARBA" id="ARBA00022741"/>
    </source>
</evidence>
<evidence type="ECO:0000256" key="10">
    <source>
        <dbReference type="ARBA" id="ARBA00022840"/>
    </source>
</evidence>
<dbReference type="InterPro" id="IPR003660">
    <property type="entry name" value="HAMP_dom"/>
</dbReference>
<feature type="domain" description="HAMP" evidence="17">
    <location>
        <begin position="455"/>
        <end position="498"/>
    </location>
</feature>
<evidence type="ECO:0000256" key="3">
    <source>
        <dbReference type="ARBA" id="ARBA00012438"/>
    </source>
</evidence>
<sequence length="728" mass="84570">MAIKLKNKYTVGIAFVILIYILGISLLTANDLIKNKEYLKSDVYFTSSQFQHDLVSYFYNIKNLNEIYKDYSLKSTDDKVTNSELTLSKTLYDTDLSNREDEINGKYKYEIINAAQQDNKNEVKRLTEARDKELNEIKLENSKTIEDFKKEIVAYKNRDYENIKRAVEDKSIIKYYIADSKNNVIDTNIENISDIDEYIEKTALYSIKFPYEVKEFDKMTYINMWAEANNKKIYFVVSKDIDKNSFIYKNYNYYNSVKERLHKEIVIGIVSLLIGLPLLILILKKNNEYVAILKNIEKWYRKVPLDIQLIIFIIYMFIMMKYINKVVFFSKPYRFGQVYILTIVAVYILYLVINVKQIIYFKGNRNEFRIGIKKCLVNKLLSRIRENSKFQSIKFKTKIMTTLTLLLGLITLGVFACIKNSREGFVIVIAISYILFYMIFMIYYIFKIGRFVIGIAKGTEEIVLGNLNYTIEEKGRGELLKIANNINNMKAGVKEALKSEMKSERLKSELITNVSHDLKTPLTSIINYVGLLKKEGISNEEADRYINVLDRKSQRLKVIIDDLFEASKMASGAVDLEIEKLEVTSLLKQTLGEFDEAINNSELTFRLKFPEEKVYANLDGKKTWRVFENLINNILKYSQPGTRVYISLKEEDGKIVITMKNTSSYEMDFESEEIFERFKRGDKSRSTEGTGLGLSIAKSILEIQGGELSIKIDGDLFKAKIIIPSIDE</sequence>
<dbReference type="SMART" id="SM00387">
    <property type="entry name" value="HATPase_c"/>
    <property type="match status" value="1"/>
</dbReference>
<keyword evidence="5" id="KW-0597">Phosphoprotein</keyword>
<dbReference type="Gene3D" id="1.10.287.130">
    <property type="match status" value="1"/>
</dbReference>
<evidence type="ECO:0000256" key="14">
    <source>
        <dbReference type="SAM" id="Coils"/>
    </source>
</evidence>
<dbReference type="InterPro" id="IPR005467">
    <property type="entry name" value="His_kinase_dom"/>
</dbReference>
<keyword evidence="7 15" id="KW-0812">Transmembrane</keyword>